<name>A0A8S8ZGN0_SORMA</name>
<dbReference type="AlphaFoldDB" id="A0A8S8ZGN0"/>
<feature type="region of interest" description="Disordered" evidence="2">
    <location>
        <begin position="330"/>
        <end position="372"/>
    </location>
</feature>
<keyword evidence="1" id="KW-0175">Coiled coil</keyword>
<comment type="caution">
    <text evidence="3">The sequence shown here is derived from an EMBL/GenBank/DDBJ whole genome shotgun (WGS) entry which is preliminary data.</text>
</comment>
<feature type="compositionally biased region" description="Polar residues" evidence="2">
    <location>
        <begin position="336"/>
        <end position="345"/>
    </location>
</feature>
<reference evidence="3 4" key="1">
    <citation type="submission" date="2017-07" db="EMBL/GenBank/DDBJ databases">
        <title>Genome sequence of the Sordaria macrospora wild type strain R19027.</title>
        <authorList>
            <person name="Nowrousian M."/>
            <person name="Teichert I."/>
            <person name="Kueck U."/>
        </authorList>
    </citation>
    <scope>NUCLEOTIDE SEQUENCE [LARGE SCALE GENOMIC DNA]</scope>
    <source>
        <strain evidence="3 4">R19027</strain>
        <tissue evidence="3">Mycelium</tissue>
    </source>
</reference>
<gene>
    <name evidence="3" type="ORF">SMACR_08808</name>
</gene>
<feature type="region of interest" description="Disordered" evidence="2">
    <location>
        <begin position="35"/>
        <end position="60"/>
    </location>
</feature>
<evidence type="ECO:0000256" key="2">
    <source>
        <dbReference type="SAM" id="MobiDB-lite"/>
    </source>
</evidence>
<organism evidence="3 4">
    <name type="scientific">Sordaria macrospora</name>
    <dbReference type="NCBI Taxonomy" id="5147"/>
    <lineage>
        <taxon>Eukaryota</taxon>
        <taxon>Fungi</taxon>
        <taxon>Dikarya</taxon>
        <taxon>Ascomycota</taxon>
        <taxon>Pezizomycotina</taxon>
        <taxon>Sordariomycetes</taxon>
        <taxon>Sordariomycetidae</taxon>
        <taxon>Sordariales</taxon>
        <taxon>Sordariaceae</taxon>
        <taxon>Sordaria</taxon>
    </lineage>
</organism>
<feature type="region of interest" description="Disordered" evidence="2">
    <location>
        <begin position="459"/>
        <end position="489"/>
    </location>
</feature>
<dbReference type="EMBL" id="NMPR01000193">
    <property type="protein sequence ID" value="KAA8628298.1"/>
    <property type="molecule type" value="Genomic_DNA"/>
</dbReference>
<evidence type="ECO:0000256" key="1">
    <source>
        <dbReference type="SAM" id="Coils"/>
    </source>
</evidence>
<protein>
    <submittedName>
        <fullName evidence="3">Uncharacterized protein</fullName>
    </submittedName>
</protein>
<evidence type="ECO:0000313" key="3">
    <source>
        <dbReference type="EMBL" id="KAA8628298.1"/>
    </source>
</evidence>
<feature type="compositionally biased region" description="Basic and acidic residues" evidence="2">
    <location>
        <begin position="169"/>
        <end position="190"/>
    </location>
</feature>
<feature type="coiled-coil region" evidence="1">
    <location>
        <begin position="211"/>
        <end position="238"/>
    </location>
</feature>
<proteinExistence type="predicted"/>
<feature type="region of interest" description="Disordered" evidence="2">
    <location>
        <begin position="242"/>
        <end position="275"/>
    </location>
</feature>
<feature type="compositionally biased region" description="Polar residues" evidence="2">
    <location>
        <begin position="255"/>
        <end position="266"/>
    </location>
</feature>
<feature type="compositionally biased region" description="Basic and acidic residues" evidence="2">
    <location>
        <begin position="48"/>
        <end position="60"/>
    </location>
</feature>
<dbReference type="VEuPathDB" id="FungiDB:SMAC_08808"/>
<dbReference type="Proteomes" id="UP000433876">
    <property type="component" value="Unassembled WGS sequence"/>
</dbReference>
<feature type="region of interest" description="Disordered" evidence="2">
    <location>
        <begin position="413"/>
        <end position="446"/>
    </location>
</feature>
<evidence type="ECO:0000313" key="4">
    <source>
        <dbReference type="Proteomes" id="UP000433876"/>
    </source>
</evidence>
<feature type="region of interest" description="Disordered" evidence="2">
    <location>
        <begin position="156"/>
        <end position="205"/>
    </location>
</feature>
<sequence length="489" mass="54631">MGGGLVFTGMPRRREVLGTGIIRWAKVVNPDGSVTWQEAQPTSTVNSNKEEKGTQTEKQVLERPSWIDYKKESSVRVSKRRATDVVEWKAKELKVEARPTRAFSFKTEEKEILRTEKTSDSKVCFNTSTQDDKKEGFVAGLATKFGSTTKFEALPLKKASAETQSARPLIERRNAEDLHSNKLKAQDSRSHWSTQSDPKQGESDAELALRLANTEKIFRQQEQKIQAALDRIRDLERQLATGFATSTPESDDTQSKTSSSEVTENDSIAAGGREAGPHFRTLVGEISTSMSATTKGPLPFSRDEPHYRVLTVNSSKPQLCTVDEVNHHHELEGSTGEISDNSRTPSPIEVDATEKQQEQQEQPRSPAPCVQQLDPIVNDAPRSHTYRKLRVINTNTPATILNLKPNTPTCAINIPHTRDTSPRPRTRTFPWTSASNTHGKHLRPPQTPTKIRIHLQETAKNSPTYTNPRGAVLVEEKAEGREDEEDVEE</sequence>
<accession>A0A8S8ZGN0</accession>
<feature type="compositionally biased region" description="Polar residues" evidence="2">
    <location>
        <begin position="35"/>
        <end position="47"/>
    </location>
</feature>